<accession>A0A518B5I1</accession>
<keyword evidence="1 3" id="KW-0378">Hydrolase</keyword>
<dbReference type="AlphaFoldDB" id="A0A518B5I1"/>
<evidence type="ECO:0000259" key="2">
    <source>
        <dbReference type="PROSITE" id="PS50263"/>
    </source>
</evidence>
<dbReference type="RefSeq" id="WP_145258838.1">
    <property type="nucleotide sequence ID" value="NZ_CP036279.1"/>
</dbReference>
<gene>
    <name evidence="3" type="primary">ramA_1</name>
    <name evidence="3" type="ORF">Pan216_31010</name>
</gene>
<evidence type="ECO:0000313" key="4">
    <source>
        <dbReference type="Proteomes" id="UP000317093"/>
    </source>
</evidence>
<keyword evidence="4" id="KW-1185">Reference proteome</keyword>
<dbReference type="Gene3D" id="3.60.110.10">
    <property type="entry name" value="Carbon-nitrogen hydrolase"/>
    <property type="match status" value="1"/>
</dbReference>
<dbReference type="OrthoDB" id="2826359at2"/>
<sequence length="270" mass="29842">MSPVVASIQLETIPLAIDDNLDRADQLIRQACHDGAEIVVLPEFFHTGYILSSYCLDHAEPIGGKYTKWIKSRSMRHGIYLGTCLAEKSYDGHFDTFVLCTPSGDVMTYRKRYPAPFEHSYFRAGKSEGIFHTQLGRIGVMICWDMIQRPLMREMRGRIDLLLISAAWPDHAGGNLPFPIMGPRIRQKCLQRPGDLAQKLDVPVVFCNMTGQFCSFLPDLGLEFSSPFVGASSVIDAGGTVLDRLGREEAIATAPVSLPGSGEHQILKAA</sequence>
<name>A0A518B5I1_9BACT</name>
<dbReference type="SUPFAM" id="SSF56317">
    <property type="entry name" value="Carbon-nitrogen hydrolase"/>
    <property type="match status" value="1"/>
</dbReference>
<feature type="domain" description="CN hydrolase" evidence="2">
    <location>
        <begin position="3"/>
        <end position="258"/>
    </location>
</feature>
<dbReference type="PROSITE" id="PS50263">
    <property type="entry name" value="CN_HYDROLASE"/>
    <property type="match status" value="1"/>
</dbReference>
<dbReference type="Pfam" id="PF00795">
    <property type="entry name" value="CN_hydrolase"/>
    <property type="match status" value="1"/>
</dbReference>
<evidence type="ECO:0000256" key="1">
    <source>
        <dbReference type="ARBA" id="ARBA00022801"/>
    </source>
</evidence>
<dbReference type="InterPro" id="IPR050345">
    <property type="entry name" value="Aliph_Amidase/BUP"/>
</dbReference>
<dbReference type="Proteomes" id="UP000317093">
    <property type="component" value="Chromosome"/>
</dbReference>
<dbReference type="InterPro" id="IPR036526">
    <property type="entry name" value="C-N_Hydrolase_sf"/>
</dbReference>
<dbReference type="GO" id="GO:0016811">
    <property type="term" value="F:hydrolase activity, acting on carbon-nitrogen (but not peptide) bonds, in linear amides"/>
    <property type="evidence" value="ECO:0007669"/>
    <property type="project" value="TreeGrafter"/>
</dbReference>
<dbReference type="PANTHER" id="PTHR43674:SF16">
    <property type="entry name" value="CARBON-NITROGEN FAMILY, PUTATIVE (AFU_ORTHOLOGUE AFUA_5G02350)-RELATED"/>
    <property type="match status" value="1"/>
</dbReference>
<dbReference type="CDD" id="cd07197">
    <property type="entry name" value="nitrilase"/>
    <property type="match status" value="1"/>
</dbReference>
<proteinExistence type="predicted"/>
<evidence type="ECO:0000313" key="3">
    <source>
        <dbReference type="EMBL" id="QDU62234.1"/>
    </source>
</evidence>
<organism evidence="3 4">
    <name type="scientific">Kolteria novifilia</name>
    <dbReference type="NCBI Taxonomy" id="2527975"/>
    <lineage>
        <taxon>Bacteria</taxon>
        <taxon>Pseudomonadati</taxon>
        <taxon>Planctomycetota</taxon>
        <taxon>Planctomycetia</taxon>
        <taxon>Kolteriales</taxon>
        <taxon>Kolteriaceae</taxon>
        <taxon>Kolteria</taxon>
    </lineage>
</organism>
<dbReference type="KEGG" id="knv:Pan216_31010"/>
<reference evidence="3 4" key="1">
    <citation type="submission" date="2019-02" db="EMBL/GenBank/DDBJ databases">
        <title>Deep-cultivation of Planctomycetes and their phenomic and genomic characterization uncovers novel biology.</title>
        <authorList>
            <person name="Wiegand S."/>
            <person name="Jogler M."/>
            <person name="Boedeker C."/>
            <person name="Pinto D."/>
            <person name="Vollmers J."/>
            <person name="Rivas-Marin E."/>
            <person name="Kohn T."/>
            <person name="Peeters S.H."/>
            <person name="Heuer A."/>
            <person name="Rast P."/>
            <person name="Oberbeckmann S."/>
            <person name="Bunk B."/>
            <person name="Jeske O."/>
            <person name="Meyerdierks A."/>
            <person name="Storesund J.E."/>
            <person name="Kallscheuer N."/>
            <person name="Luecker S."/>
            <person name="Lage O.M."/>
            <person name="Pohl T."/>
            <person name="Merkel B.J."/>
            <person name="Hornburger P."/>
            <person name="Mueller R.-W."/>
            <person name="Bruemmer F."/>
            <person name="Labrenz M."/>
            <person name="Spormann A.M."/>
            <person name="Op den Camp H."/>
            <person name="Overmann J."/>
            <person name="Amann R."/>
            <person name="Jetten M.S.M."/>
            <person name="Mascher T."/>
            <person name="Medema M.H."/>
            <person name="Devos D.P."/>
            <person name="Kaster A.-K."/>
            <person name="Ovreas L."/>
            <person name="Rohde M."/>
            <person name="Galperin M.Y."/>
            <person name="Jogler C."/>
        </authorList>
    </citation>
    <scope>NUCLEOTIDE SEQUENCE [LARGE SCALE GENOMIC DNA]</scope>
    <source>
        <strain evidence="3 4">Pan216</strain>
    </source>
</reference>
<dbReference type="EC" id="3.5.1.100" evidence="3"/>
<protein>
    <submittedName>
        <fullName evidence="3">(R)-stereoselective amidase</fullName>
        <ecNumber evidence="3">3.5.1.100</ecNumber>
    </submittedName>
</protein>
<dbReference type="PANTHER" id="PTHR43674">
    <property type="entry name" value="NITRILASE C965.09-RELATED"/>
    <property type="match status" value="1"/>
</dbReference>
<dbReference type="InterPro" id="IPR003010">
    <property type="entry name" value="C-N_Hydrolase"/>
</dbReference>
<dbReference type="EMBL" id="CP036279">
    <property type="protein sequence ID" value="QDU62234.1"/>
    <property type="molecule type" value="Genomic_DNA"/>
</dbReference>